<feature type="transmembrane region" description="Helical" evidence="1">
    <location>
        <begin position="171"/>
        <end position="200"/>
    </location>
</feature>
<dbReference type="RefSeq" id="WP_344146117.1">
    <property type="nucleotide sequence ID" value="NZ_BAAAQR010000001.1"/>
</dbReference>
<evidence type="ECO:0000313" key="3">
    <source>
        <dbReference type="Proteomes" id="UP001501771"/>
    </source>
</evidence>
<comment type="caution">
    <text evidence="2">The sequence shown here is derived from an EMBL/GenBank/DDBJ whole genome shotgun (WGS) entry which is preliminary data.</text>
</comment>
<feature type="transmembrane region" description="Helical" evidence="1">
    <location>
        <begin position="283"/>
        <end position="303"/>
    </location>
</feature>
<keyword evidence="1" id="KW-0812">Transmembrane</keyword>
<feature type="transmembrane region" description="Helical" evidence="1">
    <location>
        <begin position="309"/>
        <end position="331"/>
    </location>
</feature>
<protein>
    <submittedName>
        <fullName evidence="2">DUF6350 family protein</fullName>
    </submittedName>
</protein>
<keyword evidence="3" id="KW-1185">Reference proteome</keyword>
<keyword evidence="1" id="KW-1133">Transmembrane helix</keyword>
<feature type="transmembrane region" description="Helical" evidence="1">
    <location>
        <begin position="74"/>
        <end position="105"/>
    </location>
</feature>
<feature type="transmembrane region" description="Helical" evidence="1">
    <location>
        <begin position="384"/>
        <end position="407"/>
    </location>
</feature>
<keyword evidence="1" id="KW-0472">Membrane</keyword>
<feature type="transmembrane region" description="Helical" evidence="1">
    <location>
        <begin position="212"/>
        <end position="230"/>
    </location>
</feature>
<proteinExistence type="predicted"/>
<sequence>MTSLLPRQTTGVTDAHADLGHRRPLALIATLGGVAAAGSTLLVCLAVGVVGWFLTDAGAHGTPRDGLRVGALGWLLAHGSGVAVEGVAITAVPLGVTVLCAWALWRLGHRVGDSVSGHGPDADGIADGERDWTVPTAVFLFTVGYVAVALVTLSLATVPATGASGARVVEWAMLLCVGFGAPAIAVGSGRAAIWTAYLPAALRGAAATCRSILVTWLVVAALVFAAALVMDLGDAANVLSRLHTGGGEASLLVLLSLVVVPNAVAFSGSYLLGPGFAVGAHTLVSPALVVLGPLPMFPLLAALPHDGPTPAWVAGVVAVPALVAAFAAARTQRRLPTLRWDEGALRGCAGGVAAGVLFGLLAALSGGAVGPGRMREVGPFAFDVLVHALTSFGVGGLVGGLAMTWWLRRAARRSAETD</sequence>
<accession>A0ABN2Z2R9</accession>
<dbReference type="EMBL" id="BAAAQR010000001">
    <property type="protein sequence ID" value="GAA2135907.1"/>
    <property type="molecule type" value="Genomic_DNA"/>
</dbReference>
<evidence type="ECO:0000313" key="2">
    <source>
        <dbReference type="EMBL" id="GAA2135907.1"/>
    </source>
</evidence>
<organism evidence="2 3">
    <name type="scientific">Nocardioides koreensis</name>
    <dbReference type="NCBI Taxonomy" id="433651"/>
    <lineage>
        <taxon>Bacteria</taxon>
        <taxon>Bacillati</taxon>
        <taxon>Actinomycetota</taxon>
        <taxon>Actinomycetes</taxon>
        <taxon>Propionibacteriales</taxon>
        <taxon>Nocardioidaceae</taxon>
        <taxon>Nocardioides</taxon>
    </lineage>
</organism>
<feature type="transmembrane region" description="Helical" evidence="1">
    <location>
        <begin position="138"/>
        <end position="159"/>
    </location>
</feature>
<gene>
    <name evidence="2" type="ORF">GCM10009844_01640</name>
</gene>
<evidence type="ECO:0000256" key="1">
    <source>
        <dbReference type="SAM" id="Phobius"/>
    </source>
</evidence>
<dbReference type="Pfam" id="PF19877">
    <property type="entry name" value="DUF6350"/>
    <property type="match status" value="1"/>
</dbReference>
<dbReference type="Proteomes" id="UP001501771">
    <property type="component" value="Unassembled WGS sequence"/>
</dbReference>
<feature type="transmembrane region" description="Helical" evidence="1">
    <location>
        <begin position="343"/>
        <end position="364"/>
    </location>
</feature>
<feature type="transmembrane region" description="Helical" evidence="1">
    <location>
        <begin position="250"/>
        <end position="271"/>
    </location>
</feature>
<dbReference type="InterPro" id="IPR045931">
    <property type="entry name" value="DUF6350"/>
</dbReference>
<reference evidence="2 3" key="1">
    <citation type="journal article" date="2019" name="Int. J. Syst. Evol. Microbiol.">
        <title>The Global Catalogue of Microorganisms (GCM) 10K type strain sequencing project: providing services to taxonomists for standard genome sequencing and annotation.</title>
        <authorList>
            <consortium name="The Broad Institute Genomics Platform"/>
            <consortium name="The Broad Institute Genome Sequencing Center for Infectious Disease"/>
            <person name="Wu L."/>
            <person name="Ma J."/>
        </authorList>
    </citation>
    <scope>NUCLEOTIDE SEQUENCE [LARGE SCALE GENOMIC DNA]</scope>
    <source>
        <strain evidence="2 3">JCM 16022</strain>
    </source>
</reference>
<name>A0ABN2Z2R9_9ACTN</name>
<feature type="transmembrane region" description="Helical" evidence="1">
    <location>
        <begin position="25"/>
        <end position="54"/>
    </location>
</feature>